<keyword evidence="3" id="KW-1185">Reference proteome</keyword>
<organism evidence="2 3">
    <name type="scientific">Oedothorax gibbosus</name>
    <dbReference type="NCBI Taxonomy" id="931172"/>
    <lineage>
        <taxon>Eukaryota</taxon>
        <taxon>Metazoa</taxon>
        <taxon>Ecdysozoa</taxon>
        <taxon>Arthropoda</taxon>
        <taxon>Chelicerata</taxon>
        <taxon>Arachnida</taxon>
        <taxon>Araneae</taxon>
        <taxon>Araneomorphae</taxon>
        <taxon>Entelegynae</taxon>
        <taxon>Araneoidea</taxon>
        <taxon>Linyphiidae</taxon>
        <taxon>Erigoninae</taxon>
        <taxon>Oedothorax</taxon>
    </lineage>
</organism>
<dbReference type="Proteomes" id="UP000827092">
    <property type="component" value="Unassembled WGS sequence"/>
</dbReference>
<proteinExistence type="predicted"/>
<protein>
    <submittedName>
        <fullName evidence="2">Uncharacterized protein</fullName>
    </submittedName>
</protein>
<dbReference type="EMBL" id="JAFNEN010002434">
    <property type="protein sequence ID" value="KAG8172724.1"/>
    <property type="molecule type" value="Genomic_DNA"/>
</dbReference>
<sequence>MEDTDCTSIPLEALDTLLIDCHFKYGKFCPSDAEKALQIHREYVTLLKTLFESQDMLKRIQQDCDDWNRITYAPEPEPISSCHECRDASLAVQEEYNERLANCYDMQERWLHQALDAIKSVVTKLECQWELAVSRTAKANRPHAIRMVAKSHGLWPGRHLLPRRETSTKDLQVAAPEEDARQLVEASYDPFKQLLTDVFVQILQNETNIHLTYETIVIRILKTIAELYRLSWNNVLETTRQIYIDSKLQNLLLHCWNQRTKVFTLEEQHCIERILGRDHVRISDLIKFAGCAHKVFLKPRDLWWWFGMDGFLGEDPKRYVDSSFRFDKNRHVEAVRTLLEKCPEITTLDVLKETIQAIFRGEEHAARYVYLDTVGGLEAVKWIIEIIDSKLKKMEGEGNKKRKGKESKAGSKKLKSGEGASADVSSEDSGE</sequence>
<evidence type="ECO:0000313" key="3">
    <source>
        <dbReference type="Proteomes" id="UP000827092"/>
    </source>
</evidence>
<gene>
    <name evidence="2" type="ORF">JTE90_003913</name>
</gene>
<accession>A0AAV6TMC3</accession>
<dbReference type="AlphaFoldDB" id="A0AAV6TMC3"/>
<name>A0AAV6TMC3_9ARAC</name>
<evidence type="ECO:0000256" key="1">
    <source>
        <dbReference type="SAM" id="MobiDB-lite"/>
    </source>
</evidence>
<feature type="region of interest" description="Disordered" evidence="1">
    <location>
        <begin position="395"/>
        <end position="431"/>
    </location>
</feature>
<feature type="compositionally biased region" description="Basic residues" evidence="1">
    <location>
        <begin position="400"/>
        <end position="414"/>
    </location>
</feature>
<comment type="caution">
    <text evidence="2">The sequence shown here is derived from an EMBL/GenBank/DDBJ whole genome shotgun (WGS) entry which is preliminary data.</text>
</comment>
<evidence type="ECO:0000313" key="2">
    <source>
        <dbReference type="EMBL" id="KAG8172724.1"/>
    </source>
</evidence>
<reference evidence="2 3" key="1">
    <citation type="journal article" date="2022" name="Nat. Ecol. Evol.">
        <title>A masculinizing supergene underlies an exaggerated male reproductive morph in a spider.</title>
        <authorList>
            <person name="Hendrickx F."/>
            <person name="De Corte Z."/>
            <person name="Sonet G."/>
            <person name="Van Belleghem S.M."/>
            <person name="Kostlbacher S."/>
            <person name="Vangestel C."/>
        </authorList>
    </citation>
    <scope>NUCLEOTIDE SEQUENCE [LARGE SCALE GENOMIC DNA]</scope>
    <source>
        <strain evidence="2">W744_W776</strain>
    </source>
</reference>